<name>X1T1A5_9ZZZZ</name>
<organism evidence="1">
    <name type="scientific">marine sediment metagenome</name>
    <dbReference type="NCBI Taxonomy" id="412755"/>
    <lineage>
        <taxon>unclassified sequences</taxon>
        <taxon>metagenomes</taxon>
        <taxon>ecological metagenomes</taxon>
    </lineage>
</organism>
<accession>X1T1A5</accession>
<proteinExistence type="predicted"/>
<evidence type="ECO:0000313" key="1">
    <source>
        <dbReference type="EMBL" id="GAI85171.1"/>
    </source>
</evidence>
<gene>
    <name evidence="1" type="ORF">S12H4_17429</name>
</gene>
<protein>
    <submittedName>
        <fullName evidence="1">Uncharacterized protein</fullName>
    </submittedName>
</protein>
<dbReference type="AlphaFoldDB" id="X1T1A5"/>
<feature type="non-terminal residue" evidence="1">
    <location>
        <position position="101"/>
    </location>
</feature>
<dbReference type="EMBL" id="BARW01008518">
    <property type="protein sequence ID" value="GAI85171.1"/>
    <property type="molecule type" value="Genomic_DNA"/>
</dbReference>
<reference evidence="1" key="1">
    <citation type="journal article" date="2014" name="Front. Microbiol.">
        <title>High frequency of phylogenetically diverse reductive dehalogenase-homologous genes in deep subseafloor sedimentary metagenomes.</title>
        <authorList>
            <person name="Kawai M."/>
            <person name="Futagami T."/>
            <person name="Toyoda A."/>
            <person name="Takaki Y."/>
            <person name="Nishi S."/>
            <person name="Hori S."/>
            <person name="Arai W."/>
            <person name="Tsubouchi T."/>
            <person name="Morono Y."/>
            <person name="Uchiyama I."/>
            <person name="Ito T."/>
            <person name="Fujiyama A."/>
            <person name="Inagaki F."/>
            <person name="Takami H."/>
        </authorList>
    </citation>
    <scope>NUCLEOTIDE SEQUENCE</scope>
    <source>
        <strain evidence="1">Expedition CK06-06</strain>
    </source>
</reference>
<comment type="caution">
    <text evidence="1">The sequence shown here is derived from an EMBL/GenBank/DDBJ whole genome shotgun (WGS) entry which is preliminary data.</text>
</comment>
<sequence length="101" mass="11120">MFYSADNIILRFPAKVSKVSTVTGYPYHQGGIFLRVLLGVSQGCGINHINLDMPPSPVKEGFHQRNEILQPPFVSQNGGAKLDIQHSTIQVPGMVKLGNRF</sequence>